<keyword evidence="1" id="KW-0812">Transmembrane</keyword>
<evidence type="ECO:0000256" key="1">
    <source>
        <dbReference type="SAM" id="Phobius"/>
    </source>
</evidence>
<dbReference type="RefSeq" id="WP_341875916.1">
    <property type="nucleotide sequence ID" value="NZ_CP121687.1"/>
</dbReference>
<dbReference type="Pfam" id="PF07441">
    <property type="entry name" value="BofA"/>
    <property type="match status" value="1"/>
</dbReference>
<organism evidence="2 3">
    <name type="scientific">Defluviitalea saccharophila</name>
    <dbReference type="NCBI Taxonomy" id="879970"/>
    <lineage>
        <taxon>Bacteria</taxon>
        <taxon>Bacillati</taxon>
        <taxon>Bacillota</taxon>
        <taxon>Clostridia</taxon>
        <taxon>Lachnospirales</taxon>
        <taxon>Defluviitaleaceae</taxon>
        <taxon>Defluviitalea</taxon>
    </lineage>
</organism>
<keyword evidence="1" id="KW-1133">Transmembrane helix</keyword>
<evidence type="ECO:0000313" key="2">
    <source>
        <dbReference type="EMBL" id="WZL68908.1"/>
    </source>
</evidence>
<feature type="transmembrane region" description="Helical" evidence="1">
    <location>
        <begin position="6"/>
        <end position="23"/>
    </location>
</feature>
<dbReference type="Proteomes" id="UP001486565">
    <property type="component" value="Chromosome"/>
</dbReference>
<dbReference type="InterPro" id="IPR010001">
    <property type="entry name" value="BofA"/>
</dbReference>
<protein>
    <submittedName>
        <fullName evidence="2">Pro-sigmaK processing inhibitor BofA family protein</fullName>
    </submittedName>
</protein>
<reference evidence="2 3" key="1">
    <citation type="submission" date="2023-03" db="EMBL/GenBank/DDBJ databases">
        <title>Novel Species.</title>
        <authorList>
            <person name="Ma S."/>
        </authorList>
    </citation>
    <scope>NUCLEOTIDE SEQUENCE [LARGE SCALE GENOMIC DNA]</scope>
    <source>
        <strain evidence="2 3">LIND6LT2</strain>
    </source>
</reference>
<gene>
    <name evidence="2" type="ORF">QBE51_08760</name>
</gene>
<accession>A0ABZ2Y0S4</accession>
<keyword evidence="3" id="KW-1185">Reference proteome</keyword>
<name>A0ABZ2Y0S4_9FIRM</name>
<proteinExistence type="predicted"/>
<evidence type="ECO:0000313" key="3">
    <source>
        <dbReference type="Proteomes" id="UP001486565"/>
    </source>
</evidence>
<feature type="transmembrane region" description="Helical" evidence="1">
    <location>
        <begin position="30"/>
        <end position="50"/>
    </location>
</feature>
<keyword evidence="1" id="KW-0472">Membrane</keyword>
<sequence length="86" mass="9478">MGSNDFLILLIIAGVIILTIMVFPKPVKLLLRTIIQGVGGVLGLLIFNFLLSPLGWYVGINWATILIIAILGIPGMVFLYFLNIFF</sequence>
<dbReference type="EMBL" id="CP121687">
    <property type="protein sequence ID" value="WZL68908.1"/>
    <property type="molecule type" value="Genomic_DNA"/>
</dbReference>
<feature type="transmembrane region" description="Helical" evidence="1">
    <location>
        <begin position="56"/>
        <end position="82"/>
    </location>
</feature>